<keyword evidence="1" id="KW-0472">Membrane</keyword>
<evidence type="ECO:0000313" key="2">
    <source>
        <dbReference type="EMBL" id="GGD13136.1"/>
    </source>
</evidence>
<reference evidence="3 4" key="1">
    <citation type="journal article" date="2008" name="Int. J. Syst. Evol. Microbiol.">
        <title>Nocardioides daphniae sp. nov., isolated from Daphnia cucullata (Crustacea: Cladocera).</title>
        <authorList>
            <person name="Toth E.M."/>
            <person name="Keki Z."/>
            <person name="Homonnay Z.G."/>
            <person name="Borsodi A.K."/>
            <person name="Marialigeti K."/>
            <person name="Schumann P."/>
        </authorList>
    </citation>
    <scope>NUCLEOTIDE SEQUENCE [LARGE SCALE GENOMIC DNA]</scope>
    <source>
        <strain evidence="3 4">JCM 16608</strain>
    </source>
</reference>
<protein>
    <submittedName>
        <fullName evidence="3">Uncharacterized protein</fullName>
    </submittedName>
</protein>
<dbReference type="KEGG" id="ndp:E2C04_16305"/>
<dbReference type="Proteomes" id="UP000630594">
    <property type="component" value="Unassembled WGS sequence"/>
</dbReference>
<keyword evidence="1" id="KW-1133">Transmembrane helix</keyword>
<evidence type="ECO:0000313" key="4">
    <source>
        <dbReference type="Proteomes" id="UP000297025"/>
    </source>
</evidence>
<name>A0A4P7UGK2_9ACTN</name>
<feature type="transmembrane region" description="Helical" evidence="1">
    <location>
        <begin position="48"/>
        <end position="72"/>
    </location>
</feature>
<keyword evidence="5" id="KW-1185">Reference proteome</keyword>
<evidence type="ECO:0000313" key="5">
    <source>
        <dbReference type="Proteomes" id="UP000630594"/>
    </source>
</evidence>
<keyword evidence="1" id="KW-0812">Transmembrane</keyword>
<dbReference type="AlphaFoldDB" id="A0A4P7UGK2"/>
<gene>
    <name evidence="3" type="ORF">E2C04_16305</name>
    <name evidence="2" type="ORF">GCM10007231_10200</name>
</gene>
<reference evidence="2" key="2">
    <citation type="journal article" date="2014" name="Int. J. Syst. Evol. Microbiol.">
        <title>Complete genome of a new Firmicutes species belonging to the dominant human colonic microbiota ('Ruminococcus bicirculans') reveals two chromosomes and a selective capacity to utilize plant glucans.</title>
        <authorList>
            <consortium name="NISC Comparative Sequencing Program"/>
            <person name="Wegmann U."/>
            <person name="Louis P."/>
            <person name="Goesmann A."/>
            <person name="Henrissat B."/>
            <person name="Duncan S.H."/>
            <person name="Flint H.J."/>
        </authorList>
    </citation>
    <scope>NUCLEOTIDE SEQUENCE</scope>
    <source>
        <strain evidence="2">CCM 7403</strain>
    </source>
</reference>
<feature type="transmembrane region" description="Helical" evidence="1">
    <location>
        <begin position="12"/>
        <end position="36"/>
    </location>
</feature>
<sequence>MTGAGTAARVAMRALGAGLGGFLAGWVFVPCLLLVGFARSGFGTSDSLLNVAAYVGLSAVWPVATVAFGWWLERLGTALVGFAVGVGVAVVVLGIFA</sequence>
<reference evidence="3" key="4">
    <citation type="submission" date="2019-03" db="EMBL/GenBank/DDBJ databases">
        <authorList>
            <person name="Huang Y."/>
        </authorList>
    </citation>
    <scope>NUCLEOTIDE SEQUENCE</scope>
    <source>
        <strain evidence="3">JCM 16608</strain>
    </source>
</reference>
<dbReference type="RefSeq" id="WP_135833405.1">
    <property type="nucleotide sequence ID" value="NZ_BMCK01000001.1"/>
</dbReference>
<organism evidence="3 4">
    <name type="scientific">Nocardioides daphniae</name>
    <dbReference type="NCBI Taxonomy" id="402297"/>
    <lineage>
        <taxon>Bacteria</taxon>
        <taxon>Bacillati</taxon>
        <taxon>Actinomycetota</taxon>
        <taxon>Actinomycetes</taxon>
        <taxon>Propionibacteriales</taxon>
        <taxon>Nocardioidaceae</taxon>
        <taxon>Nocardioides</taxon>
    </lineage>
</organism>
<dbReference type="Proteomes" id="UP000297025">
    <property type="component" value="Chromosome"/>
</dbReference>
<evidence type="ECO:0000313" key="3">
    <source>
        <dbReference type="EMBL" id="QCC78368.1"/>
    </source>
</evidence>
<dbReference type="EMBL" id="CP038462">
    <property type="protein sequence ID" value="QCC78368.1"/>
    <property type="molecule type" value="Genomic_DNA"/>
</dbReference>
<reference evidence="5" key="3">
    <citation type="journal article" date="2019" name="Int. J. Syst. Evol. Microbiol.">
        <title>The Global Catalogue of Microorganisms (GCM) 10K type strain sequencing project: providing services to taxonomists for standard genome sequencing and annotation.</title>
        <authorList>
            <consortium name="The Broad Institute Genomics Platform"/>
            <consortium name="The Broad Institute Genome Sequencing Center for Infectious Disease"/>
            <person name="Wu L."/>
            <person name="Ma J."/>
        </authorList>
    </citation>
    <scope>NUCLEOTIDE SEQUENCE [LARGE SCALE GENOMIC DNA]</scope>
    <source>
        <strain evidence="5">CCM 7403</strain>
    </source>
</reference>
<dbReference type="EMBL" id="BMCK01000001">
    <property type="protein sequence ID" value="GGD13136.1"/>
    <property type="molecule type" value="Genomic_DNA"/>
</dbReference>
<accession>A0A4P7UGK2</accession>
<reference evidence="2" key="5">
    <citation type="submission" date="2024-05" db="EMBL/GenBank/DDBJ databases">
        <authorList>
            <person name="Sun Q."/>
            <person name="Sedlacek I."/>
        </authorList>
    </citation>
    <scope>NUCLEOTIDE SEQUENCE</scope>
    <source>
        <strain evidence="2">CCM 7403</strain>
    </source>
</reference>
<proteinExistence type="predicted"/>
<feature type="transmembrane region" description="Helical" evidence="1">
    <location>
        <begin position="78"/>
        <end position="96"/>
    </location>
</feature>
<evidence type="ECO:0000256" key="1">
    <source>
        <dbReference type="SAM" id="Phobius"/>
    </source>
</evidence>